<protein>
    <submittedName>
        <fullName evidence="3">DEHA2B09834p</fullName>
    </submittedName>
</protein>
<reference evidence="3 4" key="1">
    <citation type="journal article" date="2004" name="Nature">
        <title>Genome evolution in yeasts.</title>
        <authorList>
            <consortium name="Genolevures"/>
            <person name="Dujon B."/>
            <person name="Sherman D."/>
            <person name="Fischer G."/>
            <person name="Durrens P."/>
            <person name="Casaregola S."/>
            <person name="Lafontaine I."/>
            <person name="de Montigny J."/>
            <person name="Marck C."/>
            <person name="Neuveglise C."/>
            <person name="Talla E."/>
            <person name="Goffard N."/>
            <person name="Frangeul L."/>
            <person name="Aigle M."/>
            <person name="Anthouard V."/>
            <person name="Babour A."/>
            <person name="Barbe V."/>
            <person name="Barnay S."/>
            <person name="Blanchin S."/>
            <person name="Beckerich J.M."/>
            <person name="Beyne E."/>
            <person name="Bleykasten C."/>
            <person name="Boisrame A."/>
            <person name="Boyer J."/>
            <person name="Cattolico L."/>
            <person name="Confanioleri F."/>
            <person name="de Daruvar A."/>
            <person name="Despons L."/>
            <person name="Fabre E."/>
            <person name="Fairhead C."/>
            <person name="Ferry-Dumazet H."/>
            <person name="Groppi A."/>
            <person name="Hantraye F."/>
            <person name="Hennequin C."/>
            <person name="Jauniaux N."/>
            <person name="Joyet P."/>
            <person name="Kachouri R."/>
            <person name="Kerrest A."/>
            <person name="Koszul R."/>
            <person name="Lemaire M."/>
            <person name="Lesur I."/>
            <person name="Ma L."/>
            <person name="Muller H."/>
            <person name="Nicaud J.M."/>
            <person name="Nikolski M."/>
            <person name="Oztas S."/>
            <person name="Ozier-Kalogeropoulos O."/>
            <person name="Pellenz S."/>
            <person name="Potier S."/>
            <person name="Richard G.F."/>
            <person name="Straub M.L."/>
            <person name="Suleau A."/>
            <person name="Swennene D."/>
            <person name="Tekaia F."/>
            <person name="Wesolowski-Louvel M."/>
            <person name="Westhof E."/>
            <person name="Wirth B."/>
            <person name="Zeniou-Meyer M."/>
            <person name="Zivanovic I."/>
            <person name="Bolotin-Fukuhara M."/>
            <person name="Thierry A."/>
            <person name="Bouchier C."/>
            <person name="Caudron B."/>
            <person name="Scarpelli C."/>
            <person name="Gaillardin C."/>
            <person name="Weissenbach J."/>
            <person name="Wincker P."/>
            <person name="Souciet J.L."/>
        </authorList>
    </citation>
    <scope>NUCLEOTIDE SEQUENCE [LARGE SCALE GENOMIC DNA]</scope>
    <source>
        <strain evidence="4">ATCC 36239 / CBS 767 / BCRC 21394 / JCM 1990 / NBRC 0083 / IGC 2968</strain>
    </source>
</reference>
<feature type="transmembrane region" description="Helical" evidence="1">
    <location>
        <begin position="251"/>
        <end position="272"/>
    </location>
</feature>
<evidence type="ECO:0000313" key="4">
    <source>
        <dbReference type="Proteomes" id="UP000000599"/>
    </source>
</evidence>
<feature type="signal peptide" evidence="2">
    <location>
        <begin position="1"/>
        <end position="21"/>
    </location>
</feature>
<dbReference type="HOGENOM" id="CLU_041160_0_0_1"/>
<name>Q6BWN9_DEBHA</name>
<dbReference type="OMA" id="FNTYTIC"/>
<organism evidence="3 4">
    <name type="scientific">Debaryomyces hansenii (strain ATCC 36239 / CBS 767 / BCRC 21394 / JCM 1990 / NBRC 0083 / IGC 2968)</name>
    <name type="common">Yeast</name>
    <name type="synonym">Torulaspora hansenii</name>
    <dbReference type="NCBI Taxonomy" id="284592"/>
    <lineage>
        <taxon>Eukaryota</taxon>
        <taxon>Fungi</taxon>
        <taxon>Dikarya</taxon>
        <taxon>Ascomycota</taxon>
        <taxon>Saccharomycotina</taxon>
        <taxon>Pichiomycetes</taxon>
        <taxon>Debaryomycetaceae</taxon>
        <taxon>Debaryomyces</taxon>
    </lineage>
</organism>
<evidence type="ECO:0000313" key="3">
    <source>
        <dbReference type="EMBL" id="CAG85384.2"/>
    </source>
</evidence>
<feature type="transmembrane region" description="Helical" evidence="1">
    <location>
        <begin position="394"/>
        <end position="415"/>
    </location>
</feature>
<accession>Q6BWN9</accession>
<dbReference type="GeneID" id="2913304"/>
<dbReference type="OrthoDB" id="4022842at2759"/>
<feature type="transmembrane region" description="Helical" evidence="1">
    <location>
        <begin position="449"/>
        <end position="472"/>
    </location>
</feature>
<feature type="transmembrane region" description="Helical" evidence="1">
    <location>
        <begin position="211"/>
        <end position="230"/>
    </location>
</feature>
<gene>
    <name evidence="3" type="ordered locus">DEHA2B09834g</name>
</gene>
<dbReference type="VEuPathDB" id="FungiDB:DEHA2B09834g"/>
<dbReference type="KEGG" id="dha:DEHA2B09834g"/>
<feature type="transmembrane region" description="Helical" evidence="1">
    <location>
        <begin position="339"/>
        <end position="359"/>
    </location>
</feature>
<keyword evidence="1" id="KW-0812">Transmembrane</keyword>
<keyword evidence="2" id="KW-0732">Signal</keyword>
<dbReference type="AlphaFoldDB" id="Q6BWN9"/>
<dbReference type="Proteomes" id="UP000000599">
    <property type="component" value="Chromosome B"/>
</dbReference>
<keyword evidence="1" id="KW-1133">Transmembrane helix</keyword>
<keyword evidence="4" id="KW-1185">Reference proteome</keyword>
<evidence type="ECO:0000256" key="2">
    <source>
        <dbReference type="SAM" id="SignalP"/>
    </source>
</evidence>
<keyword evidence="1" id="KW-0472">Membrane</keyword>
<evidence type="ECO:0000256" key="1">
    <source>
        <dbReference type="SAM" id="Phobius"/>
    </source>
</evidence>
<feature type="chain" id="PRO_5004272324" evidence="2">
    <location>
        <begin position="22"/>
        <end position="567"/>
    </location>
</feature>
<dbReference type="InParanoid" id="Q6BWN9"/>
<dbReference type="RefSeq" id="XP_457380.2">
    <property type="nucleotide sequence ID" value="XM_457380.1"/>
</dbReference>
<sequence>MIKILFTLIVGVLLNVTNVLGYIPGHVGNAIELNSKDYGASCSPIKYTPNSKMQASIELHIDQLESDDRSTLKDLKIPVLLFRYTDILNFTSIPPIESYFYEYSYVLNDGTLEQQKEFFKDVVDFKQSKFKLDLDKNYKLHKDRIYNDYLTIDSKDEKHMKAVLPVYETGIYCAYVAPPINSGIKKLSIPVNYQNSYGYLPYIQYTFYTQYKYIVAIGLLLAAYLFHYIIKFKVGKDFKDMNSISIISKAVIFYLLIPIILLTSGDWFIAFIQNNYISSGSHSVVFNLMKMTMTWIDYNFGIVFRFLILLFAMGYGVIYYHNDTNKNYREMPGRLMNKAVILLVTNICLFGVRECFQYLGGSTQFSMYGNEASNGMQLINPHSNFTTIFIIRQLINFACEIFPLIWFVLSLVHYFKTKKTIAKFPPVSPASEGSIDANERIVKSFRQSILILFVLPVFLVCIFLAFIVYHIIHSSEYSLDIPNTSREDILQSVLTIRVLEIQTFDRSTILPALWSAVLNVYLTIILLYAIWIRNDNELVMEEYNREFPGTGSMNSAYDSDSYENTDH</sequence>
<dbReference type="EMBL" id="CR382134">
    <property type="protein sequence ID" value="CAG85384.2"/>
    <property type="molecule type" value="Genomic_DNA"/>
</dbReference>
<dbReference type="eggNOG" id="ENOG502T2TV">
    <property type="taxonomic scope" value="Eukaryota"/>
</dbReference>
<feature type="transmembrane region" description="Helical" evidence="1">
    <location>
        <begin position="512"/>
        <end position="531"/>
    </location>
</feature>
<proteinExistence type="predicted"/>
<feature type="transmembrane region" description="Helical" evidence="1">
    <location>
        <begin position="298"/>
        <end position="318"/>
    </location>
</feature>